<protein>
    <submittedName>
        <fullName evidence="2">ATP-grasp domain protein</fullName>
    </submittedName>
    <submittedName>
        <fullName evidence="3">STM4014 family protein</fullName>
    </submittedName>
</protein>
<proteinExistence type="predicted"/>
<dbReference type="Proteomes" id="UP001075704">
    <property type="component" value="Unassembled WGS sequence"/>
</dbReference>
<organism evidence="2">
    <name type="scientific">Bacteroides fragilis</name>
    <dbReference type="NCBI Taxonomy" id="817"/>
    <lineage>
        <taxon>Bacteria</taxon>
        <taxon>Pseudomonadati</taxon>
        <taxon>Bacteroidota</taxon>
        <taxon>Bacteroidia</taxon>
        <taxon>Bacteroidales</taxon>
        <taxon>Bacteroidaceae</taxon>
        <taxon>Bacteroides</taxon>
    </lineage>
</organism>
<dbReference type="RefSeq" id="WP_044299677.1">
    <property type="nucleotide sequence ID" value="NZ_CAEUHN010000012.1"/>
</dbReference>
<dbReference type="PANTHER" id="PTHR21621">
    <property type="entry name" value="RIBOSOMAL PROTEIN S6 MODIFICATION PROTEIN"/>
    <property type="match status" value="1"/>
</dbReference>
<dbReference type="InterPro" id="IPR003806">
    <property type="entry name" value="ATP-grasp_PylC-type"/>
</dbReference>
<dbReference type="GO" id="GO:0005524">
    <property type="term" value="F:ATP binding"/>
    <property type="evidence" value="ECO:0007669"/>
    <property type="project" value="InterPro"/>
</dbReference>
<dbReference type="PANTHER" id="PTHR21621:SF0">
    <property type="entry name" value="BETA-CITRYLGLUTAMATE SYNTHASE B-RELATED"/>
    <property type="match status" value="1"/>
</dbReference>
<reference evidence="3" key="3">
    <citation type="submission" date="2022-12" db="EMBL/GenBank/DDBJ databases">
        <title>Development of a Multilocus Sequence Typing Scheme for Bacteroides fragilis Based on Whole Genome Sequencing Data and Clinical Application.</title>
        <authorList>
            <person name="Nielsen F.D."/>
            <person name="Justesen U.S."/>
        </authorList>
    </citation>
    <scope>NUCLEOTIDE SEQUENCE</scope>
    <source>
        <strain evidence="3">BF_BC_ODE_DK_2015_2</strain>
    </source>
</reference>
<reference evidence="2" key="1">
    <citation type="book" date="2014" name="THE 24TH EUROPEAN CONGRESS OF CLINICAL MICROBIOLOGY AND INFECTIOUS DISEASES" publisher="ECCMID 2014" city="Barcelona, Spain">
        <title>Identification of resistance genes in three multidrug-resistant Bacteroides fragilis isolates by whole genome sequencing.</title>
        <editorList>
            <person name="Unknown"/>
            <person name="A."/>
        </editorList>
        <authorList>
            <person name="Sydenham T.V."/>
            <person name="Hasman H."/>
            <person name="Wang M."/>
            <person name="Soki J."/>
            <person name="Nagy E."/>
            <person name="Justesen U.S."/>
        </authorList>
    </citation>
    <scope>NUCLEOTIDE SEQUENCE</scope>
    <source>
        <strain evidence="2">DCMOUH0018B</strain>
    </source>
</reference>
<dbReference type="SUPFAM" id="SSF56059">
    <property type="entry name" value="Glutathione synthetase ATP-binding domain-like"/>
    <property type="match status" value="1"/>
</dbReference>
<dbReference type="Gene3D" id="3.40.50.20">
    <property type="match status" value="1"/>
</dbReference>
<dbReference type="PATRIC" id="fig|817.53.peg.718"/>
<dbReference type="GO" id="GO:0046872">
    <property type="term" value="F:metal ion binding"/>
    <property type="evidence" value="ECO:0007669"/>
    <property type="project" value="InterPro"/>
</dbReference>
<evidence type="ECO:0000259" key="1">
    <source>
        <dbReference type="Pfam" id="PF02655"/>
    </source>
</evidence>
<dbReference type="EMBL" id="JAPUAC010000003">
    <property type="protein sequence ID" value="MCZ2653570.1"/>
    <property type="molecule type" value="Genomic_DNA"/>
</dbReference>
<dbReference type="GO" id="GO:0018169">
    <property type="term" value="F:ribosomal S6-glutamic acid ligase activity"/>
    <property type="evidence" value="ECO:0007669"/>
    <property type="project" value="TreeGrafter"/>
</dbReference>
<dbReference type="Pfam" id="PF02655">
    <property type="entry name" value="ATP-grasp_3"/>
    <property type="match status" value="1"/>
</dbReference>
<dbReference type="NCBIfam" id="NF038074">
    <property type="entry name" value="fam_STM4014"/>
    <property type="match status" value="1"/>
</dbReference>
<dbReference type="AlphaFoldDB" id="A0A0I9SCQ6"/>
<name>A0A0I9SCQ6_BACFG</name>
<dbReference type="GO" id="GO:0005737">
    <property type="term" value="C:cytoplasm"/>
    <property type="evidence" value="ECO:0007669"/>
    <property type="project" value="TreeGrafter"/>
</dbReference>
<accession>A0A0I9SCQ6</accession>
<evidence type="ECO:0000313" key="3">
    <source>
        <dbReference type="EMBL" id="MCZ2653570.1"/>
    </source>
</evidence>
<sequence>MKICVVSNSTSKRTDYFIKAGRSLGADTCFVTYDELMATLPEYRDTVVKLEPPVFQETDFRKYNSLCRDYREMLRRLAAVDRPEGVHFLNEPSAILCALDKVRTQQKLAGAGLKTTPLFSAALRTFDELAELLYRQKRGGFLKPRYGSGAGGVMAVRYNHRRDEWVAYTTMRWAGDHACNEKRICRLTNRKEIAVLAEEVMRCGAVLEEWMVKEKLEGENYDLRVVCREDEVDYVVVRCSKGAITNLHLNNKARLFGELSLAPSVREELFCRSIAATRALGLRYAGIDVLIARNTDTPYIIEVNGQGDHIYQDMFTENKIYTNQIRTIESLFNGNR</sequence>
<comment type="caution">
    <text evidence="2">The sequence shown here is derived from an EMBL/GenBank/DDBJ whole genome shotgun (WGS) entry which is preliminary data.</text>
</comment>
<feature type="domain" description="ATP-grasp fold PylC-type" evidence="1">
    <location>
        <begin position="202"/>
        <end position="304"/>
    </location>
</feature>
<dbReference type="Gene3D" id="3.30.470.20">
    <property type="entry name" value="ATP-grasp fold, B domain"/>
    <property type="match status" value="1"/>
</dbReference>
<evidence type="ECO:0000313" key="2">
    <source>
        <dbReference type="EMBL" id="KFX76135.1"/>
    </source>
</evidence>
<dbReference type="InterPro" id="IPR047778">
    <property type="entry name" value="STM4014-like"/>
</dbReference>
<dbReference type="GO" id="GO:0009432">
    <property type="term" value="P:SOS response"/>
    <property type="evidence" value="ECO:0007669"/>
    <property type="project" value="TreeGrafter"/>
</dbReference>
<dbReference type="EMBL" id="JMZZ02000040">
    <property type="protein sequence ID" value="KFX76135.1"/>
    <property type="molecule type" value="Genomic_DNA"/>
</dbReference>
<reference evidence="2" key="2">
    <citation type="submission" date="2014-07" db="EMBL/GenBank/DDBJ databases">
        <title>Genetics and epidemiology of antimicrobial resistance in B. fragilis group.</title>
        <authorList>
            <person name="Sydenham T.V."/>
            <person name="Hasman H."/>
            <person name="Kemp M."/>
            <person name="Justesen U.S."/>
        </authorList>
    </citation>
    <scope>NUCLEOTIDE SEQUENCE [LARGE SCALE GENOMIC DNA]</scope>
    <source>
        <strain evidence="2">DCMOUH0018B</strain>
    </source>
</reference>
<gene>
    <name evidence="2" type="ORF">EE52_0203360</name>
    <name evidence="3" type="ORF">O1422_05260</name>
</gene>